<evidence type="ECO:0000256" key="3">
    <source>
        <dbReference type="ARBA" id="ARBA00022833"/>
    </source>
</evidence>
<dbReference type="PROSITE" id="PS51999">
    <property type="entry name" value="ZF_GRF"/>
    <property type="match status" value="1"/>
</dbReference>
<organism evidence="7 8">
    <name type="scientific">Arachis hypogaea</name>
    <name type="common">Peanut</name>
    <dbReference type="NCBI Taxonomy" id="3818"/>
    <lineage>
        <taxon>Eukaryota</taxon>
        <taxon>Viridiplantae</taxon>
        <taxon>Streptophyta</taxon>
        <taxon>Embryophyta</taxon>
        <taxon>Tracheophyta</taxon>
        <taxon>Spermatophyta</taxon>
        <taxon>Magnoliopsida</taxon>
        <taxon>eudicotyledons</taxon>
        <taxon>Gunneridae</taxon>
        <taxon>Pentapetalae</taxon>
        <taxon>rosids</taxon>
        <taxon>fabids</taxon>
        <taxon>Fabales</taxon>
        <taxon>Fabaceae</taxon>
        <taxon>Papilionoideae</taxon>
        <taxon>50 kb inversion clade</taxon>
        <taxon>dalbergioids sensu lato</taxon>
        <taxon>Dalbergieae</taxon>
        <taxon>Pterocarpus clade</taxon>
        <taxon>Arachis</taxon>
    </lineage>
</organism>
<evidence type="ECO:0000313" key="7">
    <source>
        <dbReference type="EMBL" id="RYR49646.1"/>
    </source>
</evidence>
<evidence type="ECO:0000256" key="5">
    <source>
        <dbReference type="SAM" id="Coils"/>
    </source>
</evidence>
<evidence type="ECO:0000313" key="8">
    <source>
        <dbReference type="Proteomes" id="UP000289738"/>
    </source>
</evidence>
<keyword evidence="8" id="KW-1185">Reference proteome</keyword>
<accession>A0A445CFF0</accession>
<evidence type="ECO:0000256" key="2">
    <source>
        <dbReference type="ARBA" id="ARBA00022771"/>
    </source>
</evidence>
<dbReference type="AlphaFoldDB" id="A0A445CFF0"/>
<keyword evidence="3" id="KW-0862">Zinc</keyword>
<keyword evidence="5" id="KW-0175">Coiled coil</keyword>
<evidence type="ECO:0000256" key="4">
    <source>
        <dbReference type="PROSITE-ProRule" id="PRU01343"/>
    </source>
</evidence>
<dbReference type="InterPro" id="IPR010666">
    <property type="entry name" value="Znf_GRF"/>
</dbReference>
<proteinExistence type="predicted"/>
<evidence type="ECO:0000256" key="1">
    <source>
        <dbReference type="ARBA" id="ARBA00022723"/>
    </source>
</evidence>
<dbReference type="Proteomes" id="UP000289738">
    <property type="component" value="Chromosome A07"/>
</dbReference>
<dbReference type="PANTHER" id="PTHR33248">
    <property type="entry name" value="ZINC ION-BINDING PROTEIN"/>
    <property type="match status" value="1"/>
</dbReference>
<dbReference type="EMBL" id="SDMP01000007">
    <property type="protein sequence ID" value="RYR49646.1"/>
    <property type="molecule type" value="Genomic_DNA"/>
</dbReference>
<keyword evidence="2 4" id="KW-0863">Zinc-finger</keyword>
<feature type="domain" description="GRF-type" evidence="6">
    <location>
        <begin position="43"/>
        <end position="86"/>
    </location>
</feature>
<comment type="caution">
    <text evidence="7">The sequence shown here is derived from an EMBL/GenBank/DDBJ whole genome shotgun (WGS) entry which is preliminary data.</text>
</comment>
<keyword evidence="1" id="KW-0479">Metal-binding</keyword>
<gene>
    <name evidence="7" type="ORF">Ahy_A07g036176</name>
</gene>
<protein>
    <recommendedName>
        <fullName evidence="6">GRF-type domain-containing protein</fullName>
    </recommendedName>
</protein>
<reference evidence="7 8" key="1">
    <citation type="submission" date="2019-01" db="EMBL/GenBank/DDBJ databases">
        <title>Sequencing of cultivated peanut Arachis hypogaea provides insights into genome evolution and oil improvement.</title>
        <authorList>
            <person name="Chen X."/>
        </authorList>
    </citation>
    <scope>NUCLEOTIDE SEQUENCE [LARGE SCALE GENOMIC DNA]</scope>
    <source>
        <strain evidence="8">cv. Fuhuasheng</strain>
        <tissue evidence="7">Leaves</tissue>
    </source>
</reference>
<sequence length="147" mass="16938">MVGSGERCSSSNLQDGGDSWSYSMNSNQSIVGRRKKRWVSPKCYCGSDAILLISRTKNNPNRLFLHCPKFKTAEAYCSFFVWLDDYVSSFNKHVSKTISKWVVPQNQHRFESLSDAVDDKVEELKIRLIGLENQLEKNRKKWVKVDA</sequence>
<dbReference type="Pfam" id="PF06839">
    <property type="entry name" value="Zn_ribbon_GRF"/>
    <property type="match status" value="1"/>
</dbReference>
<feature type="coiled-coil region" evidence="5">
    <location>
        <begin position="114"/>
        <end position="141"/>
    </location>
</feature>
<name>A0A445CFF0_ARAHY</name>
<dbReference type="GO" id="GO:0008270">
    <property type="term" value="F:zinc ion binding"/>
    <property type="evidence" value="ECO:0007669"/>
    <property type="project" value="UniProtKB-KW"/>
</dbReference>
<evidence type="ECO:0000259" key="6">
    <source>
        <dbReference type="PROSITE" id="PS51999"/>
    </source>
</evidence>